<comment type="caution">
    <text evidence="1">The sequence shown here is derived from an EMBL/GenBank/DDBJ whole genome shotgun (WGS) entry which is preliminary data.</text>
</comment>
<protein>
    <submittedName>
        <fullName evidence="1">Uncharacterized protein</fullName>
    </submittedName>
</protein>
<reference evidence="1" key="1">
    <citation type="journal article" date="2021" name="Open Biol.">
        <title>Shared evolutionary footprints suggest mitochondrial oxidative damage underlies multiple complex I losses in fungi.</title>
        <authorList>
            <person name="Schikora-Tamarit M.A."/>
            <person name="Marcet-Houben M."/>
            <person name="Nosek J."/>
            <person name="Gabaldon T."/>
        </authorList>
    </citation>
    <scope>NUCLEOTIDE SEQUENCE</scope>
    <source>
        <strain evidence="1">CBS6075</strain>
    </source>
</reference>
<dbReference type="RefSeq" id="XP_046062114.1">
    <property type="nucleotide sequence ID" value="XM_046203877.1"/>
</dbReference>
<evidence type="ECO:0000313" key="1">
    <source>
        <dbReference type="EMBL" id="KAH3667302.1"/>
    </source>
</evidence>
<keyword evidence="2" id="KW-1185">Reference proteome</keyword>
<accession>A0A9P8P9L0</accession>
<gene>
    <name evidence="1" type="ORF">OGAPHI_002951</name>
</gene>
<reference evidence="1" key="2">
    <citation type="submission" date="2021-01" db="EMBL/GenBank/DDBJ databases">
        <authorList>
            <person name="Schikora-Tamarit M.A."/>
        </authorList>
    </citation>
    <scope>NUCLEOTIDE SEQUENCE</scope>
    <source>
        <strain evidence="1">CBS6075</strain>
    </source>
</reference>
<dbReference type="Proteomes" id="UP000769157">
    <property type="component" value="Unassembled WGS sequence"/>
</dbReference>
<proteinExistence type="predicted"/>
<dbReference type="AlphaFoldDB" id="A0A9P8P9L0"/>
<dbReference type="GeneID" id="70234918"/>
<sequence length="91" mass="9660">MDFSSLDSSSSLLYLKNGSASVSNFRFFGLQGVEVDELVKHDTESSSFSSFELNLVTTVAVVATDPAVMALPNTLIGVNEVSLITSSNLIP</sequence>
<organism evidence="1 2">
    <name type="scientific">Ogataea philodendri</name>
    <dbReference type="NCBI Taxonomy" id="1378263"/>
    <lineage>
        <taxon>Eukaryota</taxon>
        <taxon>Fungi</taxon>
        <taxon>Dikarya</taxon>
        <taxon>Ascomycota</taxon>
        <taxon>Saccharomycotina</taxon>
        <taxon>Pichiomycetes</taxon>
        <taxon>Pichiales</taxon>
        <taxon>Pichiaceae</taxon>
        <taxon>Ogataea</taxon>
    </lineage>
</organism>
<name>A0A9P8P9L0_9ASCO</name>
<dbReference type="EMBL" id="JAEUBE010000183">
    <property type="protein sequence ID" value="KAH3667302.1"/>
    <property type="molecule type" value="Genomic_DNA"/>
</dbReference>
<evidence type="ECO:0000313" key="2">
    <source>
        <dbReference type="Proteomes" id="UP000769157"/>
    </source>
</evidence>